<protein>
    <submittedName>
        <fullName evidence="1">Uncharacterized protein</fullName>
    </submittedName>
</protein>
<sequence length="78" mass="8460">MSFEIKLLGAEKPIAWTDAKTRDAILSYRYEVLASGAVVVHCTKTTADKDGYAVDRNDVVTIYGPASWEQVSGDGGHL</sequence>
<accession>A0ABW3XJQ4</accession>
<dbReference type="Proteomes" id="UP001597058">
    <property type="component" value="Unassembled WGS sequence"/>
</dbReference>
<reference evidence="2" key="1">
    <citation type="journal article" date="2019" name="Int. J. Syst. Evol. Microbiol.">
        <title>The Global Catalogue of Microorganisms (GCM) 10K type strain sequencing project: providing services to taxonomists for standard genome sequencing and annotation.</title>
        <authorList>
            <consortium name="The Broad Institute Genomics Platform"/>
            <consortium name="The Broad Institute Genome Sequencing Center for Infectious Disease"/>
            <person name="Wu L."/>
            <person name="Ma J."/>
        </authorList>
    </citation>
    <scope>NUCLEOTIDE SEQUENCE [LARGE SCALE GENOMIC DNA]</scope>
    <source>
        <strain evidence="2">CGMCC 4.7020</strain>
    </source>
</reference>
<dbReference type="EMBL" id="JBHTMM010000037">
    <property type="protein sequence ID" value="MFD1309380.1"/>
    <property type="molecule type" value="Genomic_DNA"/>
</dbReference>
<proteinExistence type="predicted"/>
<name>A0ABW3XJQ4_9ACTN</name>
<organism evidence="1 2">
    <name type="scientific">Streptomyces kaempferi</name>
    <dbReference type="NCBI Taxonomy" id="333725"/>
    <lineage>
        <taxon>Bacteria</taxon>
        <taxon>Bacillati</taxon>
        <taxon>Actinomycetota</taxon>
        <taxon>Actinomycetes</taxon>
        <taxon>Kitasatosporales</taxon>
        <taxon>Streptomycetaceae</taxon>
        <taxon>Streptomyces</taxon>
    </lineage>
</organism>
<comment type="caution">
    <text evidence="1">The sequence shown here is derived from an EMBL/GenBank/DDBJ whole genome shotgun (WGS) entry which is preliminary data.</text>
</comment>
<evidence type="ECO:0000313" key="1">
    <source>
        <dbReference type="EMBL" id="MFD1309380.1"/>
    </source>
</evidence>
<gene>
    <name evidence="1" type="ORF">ACFQ5X_26435</name>
</gene>
<dbReference type="RefSeq" id="WP_381236604.1">
    <property type="nucleotide sequence ID" value="NZ_JBHSKH010000036.1"/>
</dbReference>
<evidence type="ECO:0000313" key="2">
    <source>
        <dbReference type="Proteomes" id="UP001597058"/>
    </source>
</evidence>
<keyword evidence="2" id="KW-1185">Reference proteome</keyword>